<dbReference type="GO" id="GO:0033214">
    <property type="term" value="P:siderophore-iron import into cell"/>
    <property type="evidence" value="ECO:0007669"/>
    <property type="project" value="TreeGrafter"/>
</dbReference>
<feature type="transmembrane region" description="Helical" evidence="8">
    <location>
        <begin position="46"/>
        <end position="65"/>
    </location>
</feature>
<dbReference type="GO" id="GO:0022857">
    <property type="term" value="F:transmembrane transporter activity"/>
    <property type="evidence" value="ECO:0007669"/>
    <property type="project" value="InterPro"/>
</dbReference>
<dbReference type="Gene3D" id="1.10.3470.10">
    <property type="entry name" value="ABC transporter involved in vitamin B12 uptake, BtuC"/>
    <property type="match status" value="1"/>
</dbReference>
<evidence type="ECO:0000256" key="4">
    <source>
        <dbReference type="ARBA" id="ARBA00022475"/>
    </source>
</evidence>
<dbReference type="SUPFAM" id="SSF81345">
    <property type="entry name" value="ABC transporter involved in vitamin B12 uptake, BtuC"/>
    <property type="match status" value="1"/>
</dbReference>
<dbReference type="Pfam" id="PF01032">
    <property type="entry name" value="FecCD"/>
    <property type="match status" value="1"/>
</dbReference>
<evidence type="ECO:0000256" key="7">
    <source>
        <dbReference type="ARBA" id="ARBA00023136"/>
    </source>
</evidence>
<dbReference type="AlphaFoldDB" id="X0TWI9"/>
<dbReference type="PANTHER" id="PTHR30472:SF25">
    <property type="entry name" value="ABC TRANSPORTER PERMEASE PROTEIN MJ0876-RELATED"/>
    <property type="match status" value="1"/>
</dbReference>
<proteinExistence type="inferred from homology"/>
<keyword evidence="5 8" id="KW-0812">Transmembrane</keyword>
<evidence type="ECO:0000313" key="9">
    <source>
        <dbReference type="EMBL" id="GAF92502.1"/>
    </source>
</evidence>
<dbReference type="InterPro" id="IPR037294">
    <property type="entry name" value="ABC_BtuC-like"/>
</dbReference>
<gene>
    <name evidence="9" type="ORF">S01H1_25818</name>
</gene>
<dbReference type="InterPro" id="IPR000522">
    <property type="entry name" value="ABC_transptr_permease_BtuC"/>
</dbReference>
<evidence type="ECO:0000256" key="8">
    <source>
        <dbReference type="SAM" id="Phobius"/>
    </source>
</evidence>
<comment type="caution">
    <text evidence="9">The sequence shown here is derived from an EMBL/GenBank/DDBJ whole genome shotgun (WGS) entry which is preliminary data.</text>
</comment>
<evidence type="ECO:0000256" key="1">
    <source>
        <dbReference type="ARBA" id="ARBA00004651"/>
    </source>
</evidence>
<feature type="transmembrane region" description="Helical" evidence="8">
    <location>
        <begin position="7"/>
        <end position="34"/>
    </location>
</feature>
<reference evidence="9" key="1">
    <citation type="journal article" date="2014" name="Front. Microbiol.">
        <title>High frequency of phylogenetically diverse reductive dehalogenase-homologous genes in deep subseafloor sedimentary metagenomes.</title>
        <authorList>
            <person name="Kawai M."/>
            <person name="Futagami T."/>
            <person name="Toyoda A."/>
            <person name="Takaki Y."/>
            <person name="Nishi S."/>
            <person name="Hori S."/>
            <person name="Arai W."/>
            <person name="Tsubouchi T."/>
            <person name="Morono Y."/>
            <person name="Uchiyama I."/>
            <person name="Ito T."/>
            <person name="Fujiyama A."/>
            <person name="Inagaki F."/>
            <person name="Takami H."/>
        </authorList>
    </citation>
    <scope>NUCLEOTIDE SEQUENCE</scope>
    <source>
        <strain evidence="9">Expedition CK06-06</strain>
    </source>
</reference>
<protein>
    <submittedName>
        <fullName evidence="9">Uncharacterized protein</fullName>
    </submittedName>
</protein>
<keyword evidence="3" id="KW-0813">Transport</keyword>
<feature type="non-terminal residue" evidence="9">
    <location>
        <position position="67"/>
    </location>
</feature>
<evidence type="ECO:0000256" key="5">
    <source>
        <dbReference type="ARBA" id="ARBA00022692"/>
    </source>
</evidence>
<keyword evidence="4" id="KW-1003">Cell membrane</keyword>
<accession>X0TWI9</accession>
<evidence type="ECO:0000256" key="2">
    <source>
        <dbReference type="ARBA" id="ARBA00007935"/>
    </source>
</evidence>
<organism evidence="9">
    <name type="scientific">marine sediment metagenome</name>
    <dbReference type="NCBI Taxonomy" id="412755"/>
    <lineage>
        <taxon>unclassified sequences</taxon>
        <taxon>metagenomes</taxon>
        <taxon>ecological metagenomes</taxon>
    </lineage>
</organism>
<sequence length="67" mass="7094">MLKWVSFLGISLITGVVVSFSGIIGFVGLIVPHLMRMFLGPDHRQLIPASALGGAVFLIAADTLART</sequence>
<dbReference type="EMBL" id="BARS01015620">
    <property type="protein sequence ID" value="GAF92502.1"/>
    <property type="molecule type" value="Genomic_DNA"/>
</dbReference>
<keyword evidence="6 8" id="KW-1133">Transmembrane helix</keyword>
<dbReference type="GO" id="GO:0005886">
    <property type="term" value="C:plasma membrane"/>
    <property type="evidence" value="ECO:0007669"/>
    <property type="project" value="UniProtKB-SubCell"/>
</dbReference>
<comment type="subcellular location">
    <subcellularLocation>
        <location evidence="1">Cell membrane</location>
        <topology evidence="1">Multi-pass membrane protein</topology>
    </subcellularLocation>
</comment>
<keyword evidence="7 8" id="KW-0472">Membrane</keyword>
<evidence type="ECO:0000256" key="6">
    <source>
        <dbReference type="ARBA" id="ARBA00022989"/>
    </source>
</evidence>
<name>X0TWI9_9ZZZZ</name>
<dbReference type="PANTHER" id="PTHR30472">
    <property type="entry name" value="FERRIC ENTEROBACTIN TRANSPORT SYSTEM PERMEASE PROTEIN"/>
    <property type="match status" value="1"/>
</dbReference>
<evidence type="ECO:0000256" key="3">
    <source>
        <dbReference type="ARBA" id="ARBA00022448"/>
    </source>
</evidence>
<comment type="similarity">
    <text evidence="2">Belongs to the binding-protein-dependent transport system permease family. FecCD subfamily.</text>
</comment>